<dbReference type="STRING" id="645517.A6F65_00879"/>
<keyword evidence="1" id="KW-0378">Hydrolase</keyword>
<evidence type="ECO:0000256" key="2">
    <source>
        <dbReference type="SAM" id="SignalP"/>
    </source>
</evidence>
<evidence type="ECO:0000256" key="1">
    <source>
        <dbReference type="ARBA" id="ARBA00022801"/>
    </source>
</evidence>
<dbReference type="RefSeq" id="WP_067790009.1">
    <property type="nucleotide sequence ID" value="NZ_CP016545.1"/>
</dbReference>
<feature type="signal peptide" evidence="2">
    <location>
        <begin position="1"/>
        <end position="22"/>
    </location>
</feature>
<dbReference type="EMBL" id="CP016545">
    <property type="protein sequence ID" value="ANU07196.1"/>
    <property type="molecule type" value="Genomic_DNA"/>
</dbReference>
<dbReference type="SUPFAM" id="SSF50630">
    <property type="entry name" value="Acid proteases"/>
    <property type="match status" value="2"/>
</dbReference>
<dbReference type="PROSITE" id="PS50175">
    <property type="entry name" value="ASP_PROT_RETROV"/>
    <property type="match status" value="1"/>
</dbReference>
<name>A0A1C7D6T0_9SPHN</name>
<organism evidence="4 5">
    <name type="scientific">Paraurantiacibacter namhicola</name>
    <dbReference type="NCBI Taxonomy" id="645517"/>
    <lineage>
        <taxon>Bacteria</taxon>
        <taxon>Pseudomonadati</taxon>
        <taxon>Pseudomonadota</taxon>
        <taxon>Alphaproteobacteria</taxon>
        <taxon>Sphingomonadales</taxon>
        <taxon>Erythrobacteraceae</taxon>
        <taxon>Paraurantiacibacter</taxon>
    </lineage>
</organism>
<proteinExistence type="predicted"/>
<keyword evidence="4" id="KW-0645">Protease</keyword>
<keyword evidence="2" id="KW-0732">Signal</keyword>
<dbReference type="PROSITE" id="PS00141">
    <property type="entry name" value="ASP_PROTEASE"/>
    <property type="match status" value="1"/>
</dbReference>
<dbReference type="AlphaFoldDB" id="A0A1C7D6T0"/>
<dbReference type="OrthoDB" id="107347at2"/>
<dbReference type="Pfam" id="PF13650">
    <property type="entry name" value="Asp_protease_2"/>
    <property type="match status" value="2"/>
</dbReference>
<dbReference type="GO" id="GO:0006508">
    <property type="term" value="P:proteolysis"/>
    <property type="evidence" value="ECO:0007669"/>
    <property type="project" value="UniProtKB-KW"/>
</dbReference>
<dbReference type="KEGG" id="anh:A6F65_00879"/>
<dbReference type="InterPro" id="IPR034122">
    <property type="entry name" value="Retropepsin-like_bacterial"/>
</dbReference>
<reference evidence="4 5" key="1">
    <citation type="submission" date="2016-07" db="EMBL/GenBank/DDBJ databases">
        <title>Complete genome sequence of Altererythrobacter namhicola JCM 16345T, containing esterase-encoding genes.</title>
        <authorList>
            <person name="Cheng H."/>
            <person name="Wu Y.-H."/>
            <person name="Jian S.-L."/>
            <person name="Huo Y.-Y."/>
            <person name="Wang C.-S."/>
            <person name="Xu X.-W."/>
        </authorList>
    </citation>
    <scope>NUCLEOTIDE SEQUENCE [LARGE SCALE GENOMIC DNA]</scope>
    <source>
        <strain evidence="4 5">JCM 16345</strain>
    </source>
</reference>
<dbReference type="CDD" id="cd05483">
    <property type="entry name" value="retropepsin_like_bacteria"/>
    <property type="match status" value="1"/>
</dbReference>
<protein>
    <submittedName>
        <fullName evidence="4">Retroviral aspartyl protease</fullName>
    </submittedName>
</protein>
<evidence type="ECO:0000313" key="5">
    <source>
        <dbReference type="Proteomes" id="UP000092698"/>
    </source>
</evidence>
<feature type="domain" description="Peptidase A2" evidence="3">
    <location>
        <begin position="63"/>
        <end position="78"/>
    </location>
</feature>
<sequence>MQKTFFMAMAGAAALAMSGAAADPQALADPNFAPDPNGETLQLDVEHFQRVTVPVQIGGTGPYRFLVDTGAQATVISRELADELSLNDRGQATLIGMASRRPVEVAMIPGFSLGRRTMTIRQAPLVDRQNIGGAHGILGLDSLQDQRVVIDFVKEEIHVTDVTDKRKNSGYEIVVQAQPKLGQLIITDARVNGIETTVIIDTGSQGTIGNPALLETLRRTRQIGQTDLIDINGVRMSTDVYKAGKLTVGQMQLRNFPILFADSPPFHALGLSDTPALVLGVNELSVFRRVAIDFKDRKVMFDLPRGLGFGNLRSTTVGGF</sequence>
<dbReference type="InterPro" id="IPR001995">
    <property type="entry name" value="Peptidase_A2_cat"/>
</dbReference>
<dbReference type="GO" id="GO:0004190">
    <property type="term" value="F:aspartic-type endopeptidase activity"/>
    <property type="evidence" value="ECO:0007669"/>
    <property type="project" value="InterPro"/>
</dbReference>
<dbReference type="InterPro" id="IPR001969">
    <property type="entry name" value="Aspartic_peptidase_AS"/>
</dbReference>
<dbReference type="Proteomes" id="UP000092698">
    <property type="component" value="Chromosome"/>
</dbReference>
<accession>A0A1C7D6T0</accession>
<feature type="chain" id="PRO_5008884348" evidence="2">
    <location>
        <begin position="23"/>
        <end position="320"/>
    </location>
</feature>
<dbReference type="InterPro" id="IPR021109">
    <property type="entry name" value="Peptidase_aspartic_dom_sf"/>
</dbReference>
<gene>
    <name evidence="4" type="ORF">A6F65_00879</name>
</gene>
<evidence type="ECO:0000313" key="4">
    <source>
        <dbReference type="EMBL" id="ANU07196.1"/>
    </source>
</evidence>
<keyword evidence="5" id="KW-1185">Reference proteome</keyword>
<dbReference type="Gene3D" id="2.40.70.10">
    <property type="entry name" value="Acid Proteases"/>
    <property type="match status" value="2"/>
</dbReference>
<evidence type="ECO:0000259" key="3">
    <source>
        <dbReference type="PROSITE" id="PS50175"/>
    </source>
</evidence>